<proteinExistence type="inferred from homology"/>
<name>A0A2G8SPB3_9APHY</name>
<evidence type="ECO:0000256" key="2">
    <source>
        <dbReference type="ARBA" id="ARBA00004613"/>
    </source>
</evidence>
<evidence type="ECO:0000256" key="3">
    <source>
        <dbReference type="ARBA" id="ARBA00022525"/>
    </source>
</evidence>
<dbReference type="GO" id="GO:0046872">
    <property type="term" value="F:metal ion binding"/>
    <property type="evidence" value="ECO:0007669"/>
    <property type="project" value="UniProtKB-KW"/>
</dbReference>
<dbReference type="OrthoDB" id="2019572at2759"/>
<dbReference type="Pfam" id="PF22810">
    <property type="entry name" value="LPMO_AA14"/>
    <property type="match status" value="1"/>
</dbReference>
<organism evidence="14 15">
    <name type="scientific">Ganoderma sinense ZZ0214-1</name>
    <dbReference type="NCBI Taxonomy" id="1077348"/>
    <lineage>
        <taxon>Eukaryota</taxon>
        <taxon>Fungi</taxon>
        <taxon>Dikarya</taxon>
        <taxon>Basidiomycota</taxon>
        <taxon>Agaricomycotina</taxon>
        <taxon>Agaricomycetes</taxon>
        <taxon>Polyporales</taxon>
        <taxon>Polyporaceae</taxon>
        <taxon>Ganoderma</taxon>
    </lineage>
</organism>
<evidence type="ECO:0000256" key="12">
    <source>
        <dbReference type="SAM" id="MobiDB-lite"/>
    </source>
</evidence>
<feature type="chain" id="PRO_5013936816" description="Transporter" evidence="13">
    <location>
        <begin position="21"/>
        <end position="414"/>
    </location>
</feature>
<comment type="similarity">
    <text evidence="11">Belongs to the polysaccharide monooxygenase AA14 family.</text>
</comment>
<keyword evidence="4" id="KW-0479">Metal-binding</keyword>
<dbReference type="InterPro" id="IPR054497">
    <property type="entry name" value="LPMO_AA14"/>
</dbReference>
<evidence type="ECO:0000313" key="14">
    <source>
        <dbReference type="EMBL" id="PIL35611.1"/>
    </source>
</evidence>
<comment type="cofactor">
    <cofactor evidence="1">
        <name>Cu(2+)</name>
        <dbReference type="ChEBI" id="CHEBI:29036"/>
    </cofactor>
</comment>
<keyword evidence="7" id="KW-0186">Copper</keyword>
<dbReference type="GO" id="GO:0005576">
    <property type="term" value="C:extracellular region"/>
    <property type="evidence" value="ECO:0007669"/>
    <property type="project" value="UniProtKB-SubCell"/>
</dbReference>
<evidence type="ECO:0000256" key="10">
    <source>
        <dbReference type="ARBA" id="ARBA00023180"/>
    </source>
</evidence>
<dbReference type="AlphaFoldDB" id="A0A2G8SPB3"/>
<gene>
    <name evidence="14" type="ORF">GSI_02339</name>
</gene>
<reference evidence="14 15" key="1">
    <citation type="journal article" date="2015" name="Sci. Rep.">
        <title>Chromosome-level genome map provides insights into diverse defense mechanisms in the medicinal fungus Ganoderma sinense.</title>
        <authorList>
            <person name="Zhu Y."/>
            <person name="Xu J."/>
            <person name="Sun C."/>
            <person name="Zhou S."/>
            <person name="Xu H."/>
            <person name="Nelson D.R."/>
            <person name="Qian J."/>
            <person name="Song J."/>
            <person name="Luo H."/>
            <person name="Xiang L."/>
            <person name="Li Y."/>
            <person name="Xu Z."/>
            <person name="Ji A."/>
            <person name="Wang L."/>
            <person name="Lu S."/>
            <person name="Hayward A."/>
            <person name="Sun W."/>
            <person name="Li X."/>
            <person name="Schwartz D.C."/>
            <person name="Wang Y."/>
            <person name="Chen S."/>
        </authorList>
    </citation>
    <scope>NUCLEOTIDE SEQUENCE [LARGE SCALE GENOMIC DNA]</scope>
    <source>
        <strain evidence="14 15">ZZ0214-1</strain>
    </source>
</reference>
<dbReference type="Proteomes" id="UP000230002">
    <property type="component" value="Unassembled WGS sequence"/>
</dbReference>
<dbReference type="STRING" id="1077348.A0A2G8SPB3"/>
<evidence type="ECO:0000256" key="4">
    <source>
        <dbReference type="ARBA" id="ARBA00022723"/>
    </source>
</evidence>
<keyword evidence="6" id="KW-0560">Oxidoreductase</keyword>
<keyword evidence="8" id="KW-0503">Monooxygenase</keyword>
<feature type="signal peptide" evidence="13">
    <location>
        <begin position="1"/>
        <end position="20"/>
    </location>
</feature>
<dbReference type="GO" id="GO:0004497">
    <property type="term" value="F:monooxygenase activity"/>
    <property type="evidence" value="ECO:0007669"/>
    <property type="project" value="UniProtKB-KW"/>
</dbReference>
<evidence type="ECO:0000256" key="8">
    <source>
        <dbReference type="ARBA" id="ARBA00023033"/>
    </source>
</evidence>
<evidence type="ECO:0008006" key="16">
    <source>
        <dbReference type="Google" id="ProtNLM"/>
    </source>
</evidence>
<dbReference type="EMBL" id="AYKW01000003">
    <property type="protein sequence ID" value="PIL35611.1"/>
    <property type="molecule type" value="Genomic_DNA"/>
</dbReference>
<keyword evidence="15" id="KW-1185">Reference proteome</keyword>
<keyword evidence="5 13" id="KW-0732">Signal</keyword>
<keyword evidence="3" id="KW-0964">Secreted</keyword>
<accession>A0A2G8SPB3</accession>
<evidence type="ECO:0000256" key="13">
    <source>
        <dbReference type="SAM" id="SignalP"/>
    </source>
</evidence>
<evidence type="ECO:0000256" key="5">
    <source>
        <dbReference type="ARBA" id="ARBA00022729"/>
    </source>
</evidence>
<evidence type="ECO:0000256" key="7">
    <source>
        <dbReference type="ARBA" id="ARBA00023008"/>
    </source>
</evidence>
<feature type="compositionally biased region" description="Low complexity" evidence="12">
    <location>
        <begin position="311"/>
        <end position="329"/>
    </location>
</feature>
<evidence type="ECO:0000256" key="11">
    <source>
        <dbReference type="ARBA" id="ARBA00046340"/>
    </source>
</evidence>
<protein>
    <recommendedName>
        <fullName evidence="16">Transporter</fullName>
    </recommendedName>
</protein>
<keyword evidence="9" id="KW-1015">Disulfide bond</keyword>
<comment type="caution">
    <text evidence="14">The sequence shown here is derived from an EMBL/GenBank/DDBJ whole genome shotgun (WGS) entry which is preliminary data.</text>
</comment>
<evidence type="ECO:0000256" key="6">
    <source>
        <dbReference type="ARBA" id="ARBA00023002"/>
    </source>
</evidence>
<feature type="region of interest" description="Disordered" evidence="12">
    <location>
        <begin position="311"/>
        <end position="399"/>
    </location>
</feature>
<evidence type="ECO:0000256" key="1">
    <source>
        <dbReference type="ARBA" id="ARBA00001973"/>
    </source>
</evidence>
<comment type="subcellular location">
    <subcellularLocation>
        <location evidence="2">Secreted</location>
    </subcellularLocation>
</comment>
<evidence type="ECO:0000313" key="15">
    <source>
        <dbReference type="Proteomes" id="UP000230002"/>
    </source>
</evidence>
<keyword evidence="10" id="KW-0325">Glycoprotein</keyword>
<evidence type="ECO:0000256" key="9">
    <source>
        <dbReference type="ARBA" id="ARBA00023157"/>
    </source>
</evidence>
<feature type="compositionally biased region" description="Polar residues" evidence="12">
    <location>
        <begin position="331"/>
        <end position="364"/>
    </location>
</feature>
<sequence length="414" mass="44582">MLSTVPVYLALATFASLASAHVAFWHKSMYGFNVTDKTFSYDNRPQVPLYGMTFDQWWLHGHKDYPPHDGDFFNLPAGGKVNSELSCDKGATSWYNSSQGGDVGYGSNSPCPGAPLSAFHTTGQSDVKGCALAIAYQSDVNALQPEDFTIFSVNQTCVWYLNTEFSVPKLPACPEGGCHCAWFWIHSIDSGSEQMYMNAFKCKVTGDVGTQSLGKPALARRCGADPNNGRPNATPGNCTIGAKWPMYWYQKERNNMFEGTYEAPYYNDLYGWHDGAQDDVFENGVISSLAGSVASATSAIGSHVSSILSTAPTAHQSSSSHTSAATPTSEPKPTTTHAPSTSEQAKPTTSATHSSEQPHTSATPLTPHVEPATSATSTAPSTTSTGKCKRKSKQRRAAENAKRLYARHLSGLHH</sequence>
<feature type="compositionally biased region" description="Low complexity" evidence="12">
    <location>
        <begin position="371"/>
        <end position="385"/>
    </location>
</feature>